<dbReference type="InterPro" id="IPR013785">
    <property type="entry name" value="Aldolase_TIM"/>
</dbReference>
<dbReference type="InterPro" id="IPR000056">
    <property type="entry name" value="Ribul_P_3_epim-like"/>
</dbReference>
<evidence type="ECO:0000313" key="3">
    <source>
        <dbReference type="EMBL" id="OGL99086.1"/>
    </source>
</evidence>
<dbReference type="Proteomes" id="UP000177331">
    <property type="component" value="Unassembled WGS sequence"/>
</dbReference>
<evidence type="ECO:0000313" key="4">
    <source>
        <dbReference type="Proteomes" id="UP000177331"/>
    </source>
</evidence>
<dbReference type="EMBL" id="MGFD01000015">
    <property type="protein sequence ID" value="OGL99086.1"/>
    <property type="molecule type" value="Genomic_DNA"/>
</dbReference>
<keyword evidence="1" id="KW-0479">Metal-binding</keyword>
<accession>A0A1F7W912</accession>
<proteinExistence type="predicted"/>
<dbReference type="Gene3D" id="3.20.20.70">
    <property type="entry name" value="Aldolase class I"/>
    <property type="match status" value="1"/>
</dbReference>
<keyword evidence="2" id="KW-0413">Isomerase</keyword>
<dbReference type="GO" id="GO:0016857">
    <property type="term" value="F:racemase and epimerase activity, acting on carbohydrates and derivatives"/>
    <property type="evidence" value="ECO:0007669"/>
    <property type="project" value="InterPro"/>
</dbReference>
<dbReference type="GO" id="GO:0005975">
    <property type="term" value="P:carbohydrate metabolic process"/>
    <property type="evidence" value="ECO:0007669"/>
    <property type="project" value="InterPro"/>
</dbReference>
<gene>
    <name evidence="3" type="ORF">A2318_01140</name>
</gene>
<organism evidence="3 4">
    <name type="scientific">Candidatus Uhrbacteria bacterium RIFOXYB2_FULL_45_11</name>
    <dbReference type="NCBI Taxonomy" id="1802421"/>
    <lineage>
        <taxon>Bacteria</taxon>
        <taxon>Candidatus Uhriibacteriota</taxon>
    </lineage>
</organism>
<dbReference type="STRING" id="1802421.A2318_01140"/>
<dbReference type="GO" id="GO:0046872">
    <property type="term" value="F:metal ion binding"/>
    <property type="evidence" value="ECO:0007669"/>
    <property type="project" value="UniProtKB-KW"/>
</dbReference>
<dbReference type="InterPro" id="IPR011060">
    <property type="entry name" value="RibuloseP-bd_barrel"/>
</dbReference>
<sequence length="214" mass="23748">MSQIVPAFLVESEQQFEKQLREIENDCSLIQIDVLDGTLFPHISWFDPVAIGALSTNVEMELHLMVENPIPIIEAFQKHVPNMKRAIVSAEMHRPIGAVTSHIKDILGLEVGVAVNPETPLKEIEEVLHSIHQLTIMGVHPGSMGQPFEGDMILDKIKQAKHHRPDLQIEIDGGVTKALIPMLINAGVDRIISGSGIFHSEHPNETLKHLQSIL</sequence>
<protein>
    <recommendedName>
        <fullName evidence="5">Ribulose-phosphate 3-epimerase</fullName>
    </recommendedName>
</protein>
<dbReference type="SUPFAM" id="SSF51366">
    <property type="entry name" value="Ribulose-phoshate binding barrel"/>
    <property type="match status" value="1"/>
</dbReference>
<name>A0A1F7W912_9BACT</name>
<evidence type="ECO:0008006" key="5">
    <source>
        <dbReference type="Google" id="ProtNLM"/>
    </source>
</evidence>
<dbReference type="Pfam" id="PF00834">
    <property type="entry name" value="Ribul_P_3_epim"/>
    <property type="match status" value="1"/>
</dbReference>
<dbReference type="AlphaFoldDB" id="A0A1F7W912"/>
<dbReference type="PANTHER" id="PTHR11749">
    <property type="entry name" value="RIBULOSE-5-PHOSPHATE-3-EPIMERASE"/>
    <property type="match status" value="1"/>
</dbReference>
<evidence type="ECO:0000256" key="1">
    <source>
        <dbReference type="ARBA" id="ARBA00022723"/>
    </source>
</evidence>
<comment type="caution">
    <text evidence="3">The sequence shown here is derived from an EMBL/GenBank/DDBJ whole genome shotgun (WGS) entry which is preliminary data.</text>
</comment>
<reference evidence="3 4" key="1">
    <citation type="journal article" date="2016" name="Nat. Commun.">
        <title>Thousands of microbial genomes shed light on interconnected biogeochemical processes in an aquifer system.</title>
        <authorList>
            <person name="Anantharaman K."/>
            <person name="Brown C.T."/>
            <person name="Hug L.A."/>
            <person name="Sharon I."/>
            <person name="Castelle C.J."/>
            <person name="Probst A.J."/>
            <person name="Thomas B.C."/>
            <person name="Singh A."/>
            <person name="Wilkins M.J."/>
            <person name="Karaoz U."/>
            <person name="Brodie E.L."/>
            <person name="Williams K.H."/>
            <person name="Hubbard S.S."/>
            <person name="Banfield J.F."/>
        </authorList>
    </citation>
    <scope>NUCLEOTIDE SEQUENCE [LARGE SCALE GENOMIC DNA]</scope>
</reference>
<evidence type="ECO:0000256" key="2">
    <source>
        <dbReference type="ARBA" id="ARBA00023235"/>
    </source>
</evidence>